<dbReference type="InterPro" id="IPR009094">
    <property type="entry name" value="DiS-bond_isomerase_DsbC/G_N_sf"/>
</dbReference>
<keyword evidence="6 7" id="KW-0676">Redox-active center</keyword>
<dbReference type="SUPFAM" id="SSF52833">
    <property type="entry name" value="Thioredoxin-like"/>
    <property type="match status" value="1"/>
</dbReference>
<dbReference type="InterPro" id="IPR012336">
    <property type="entry name" value="Thioredoxin-like_fold"/>
</dbReference>
<evidence type="ECO:0000313" key="12">
    <source>
        <dbReference type="Proteomes" id="UP000808146"/>
    </source>
</evidence>
<evidence type="ECO:0000256" key="8">
    <source>
        <dbReference type="SAM" id="MobiDB-lite"/>
    </source>
</evidence>
<comment type="subcellular location">
    <subcellularLocation>
        <location evidence="1 7">Periplasm</location>
    </subcellularLocation>
</comment>
<accession>A0A9D7LN31</accession>
<evidence type="ECO:0000256" key="5">
    <source>
        <dbReference type="ARBA" id="ARBA00023157"/>
    </source>
</evidence>
<dbReference type="EMBL" id="JADKBR010000015">
    <property type="protein sequence ID" value="MBK8890830.1"/>
    <property type="molecule type" value="Genomic_DNA"/>
</dbReference>
<dbReference type="Pfam" id="PF13098">
    <property type="entry name" value="Thioredoxin_2"/>
    <property type="match status" value="1"/>
</dbReference>
<dbReference type="AlphaFoldDB" id="A0A9D7LN31"/>
<evidence type="ECO:0000256" key="3">
    <source>
        <dbReference type="ARBA" id="ARBA00022729"/>
    </source>
</evidence>
<organism evidence="11 12">
    <name type="scientific">Candidatus Dechloromonas phosphorivorans</name>
    <dbReference type="NCBI Taxonomy" id="2899244"/>
    <lineage>
        <taxon>Bacteria</taxon>
        <taxon>Pseudomonadati</taxon>
        <taxon>Pseudomonadota</taxon>
        <taxon>Betaproteobacteria</taxon>
        <taxon>Rhodocyclales</taxon>
        <taxon>Azonexaceae</taxon>
        <taxon>Dechloromonas</taxon>
    </lineage>
</organism>
<dbReference type="PANTHER" id="PTHR35272:SF3">
    <property type="entry name" value="THIOL:DISULFIDE INTERCHANGE PROTEIN DSBC"/>
    <property type="match status" value="1"/>
</dbReference>
<feature type="region of interest" description="Disordered" evidence="8">
    <location>
        <begin position="102"/>
        <end position="121"/>
    </location>
</feature>
<evidence type="ECO:0000256" key="7">
    <source>
        <dbReference type="RuleBase" id="RU364038"/>
    </source>
</evidence>
<dbReference type="SUPFAM" id="SSF54423">
    <property type="entry name" value="DsbC/DsbG N-terminal domain-like"/>
    <property type="match status" value="1"/>
</dbReference>
<dbReference type="InterPro" id="IPR036249">
    <property type="entry name" value="Thioredoxin-like_sf"/>
</dbReference>
<sequence length="272" mass="29575">MATTKPMRRRALVAALSMTILGTCFAVNAATPDKTQLLTALQKAHPGTQFSSIARTPIAGLYEVWMNGNVAYVSARQPRYFLFGHLFDTKSMSDLTGPKLAQAGKAKKPDEARQKYPPSTASPIRFEQLPLSDAVKTVRGTGQRRVAVFSDPNCPYCKQLEAELASLDNITIYTFLLPFLGETKPIAIWCAADRAAAWRRLMLDGDDSLLDTGAACDHPISRNLALARQLGVQGTPTLIWADGTRSEGFVGRAVIESRLAPTASQVVPEKQP</sequence>
<feature type="domain" description="Thioredoxin-like fold" evidence="10">
    <location>
        <begin position="139"/>
        <end position="254"/>
    </location>
</feature>
<dbReference type="Gene3D" id="3.10.450.70">
    <property type="entry name" value="Disulphide bond isomerase, DsbC/G, N-terminal"/>
    <property type="match status" value="1"/>
</dbReference>
<evidence type="ECO:0000256" key="2">
    <source>
        <dbReference type="ARBA" id="ARBA00009813"/>
    </source>
</evidence>
<proteinExistence type="inferred from homology"/>
<evidence type="ECO:0000259" key="10">
    <source>
        <dbReference type="Pfam" id="PF13098"/>
    </source>
</evidence>
<evidence type="ECO:0000256" key="6">
    <source>
        <dbReference type="ARBA" id="ARBA00023284"/>
    </source>
</evidence>
<evidence type="ECO:0000256" key="1">
    <source>
        <dbReference type="ARBA" id="ARBA00004418"/>
    </source>
</evidence>
<reference evidence="11" key="1">
    <citation type="submission" date="2020-10" db="EMBL/GenBank/DDBJ databases">
        <title>Connecting structure to function with the recovery of over 1000 high-quality activated sludge metagenome-assembled genomes encoding full-length rRNA genes using long-read sequencing.</title>
        <authorList>
            <person name="Singleton C.M."/>
            <person name="Petriglieri F."/>
            <person name="Kristensen J.M."/>
            <person name="Kirkegaard R.H."/>
            <person name="Michaelsen T.Y."/>
            <person name="Andersen M.H."/>
            <person name="Karst S.M."/>
            <person name="Dueholm M.S."/>
            <person name="Nielsen P.H."/>
            <person name="Albertsen M."/>
        </authorList>
    </citation>
    <scope>NUCLEOTIDE SEQUENCE</scope>
    <source>
        <strain evidence="11">OdNE_18-Q3-R46-58_BAT3C.305</strain>
    </source>
</reference>
<feature type="signal peptide" evidence="7">
    <location>
        <begin position="1"/>
        <end position="29"/>
    </location>
</feature>
<gene>
    <name evidence="11" type="ORF">IPN75_10815</name>
</gene>
<comment type="caution">
    <text evidence="11">The sequence shown here is derived from an EMBL/GenBank/DDBJ whole genome shotgun (WGS) entry which is preliminary data.</text>
</comment>
<dbReference type="Proteomes" id="UP000808146">
    <property type="component" value="Unassembled WGS sequence"/>
</dbReference>
<dbReference type="InterPro" id="IPR033954">
    <property type="entry name" value="DiS-bond_Isoase_DsbC/G"/>
</dbReference>
<comment type="similarity">
    <text evidence="2 7">Belongs to the thioredoxin family. DsbC subfamily.</text>
</comment>
<dbReference type="GO" id="GO:0042597">
    <property type="term" value="C:periplasmic space"/>
    <property type="evidence" value="ECO:0007669"/>
    <property type="project" value="UniProtKB-SubCell"/>
</dbReference>
<dbReference type="InterPro" id="IPR051470">
    <property type="entry name" value="Thiol:disulfide_interchange"/>
</dbReference>
<keyword evidence="3 7" id="KW-0732">Signal</keyword>
<evidence type="ECO:0000259" key="9">
    <source>
        <dbReference type="Pfam" id="PF10411"/>
    </source>
</evidence>
<dbReference type="PANTHER" id="PTHR35272">
    <property type="entry name" value="THIOL:DISULFIDE INTERCHANGE PROTEIN DSBC-RELATED"/>
    <property type="match status" value="1"/>
</dbReference>
<dbReference type="Gene3D" id="3.40.30.10">
    <property type="entry name" value="Glutaredoxin"/>
    <property type="match status" value="1"/>
</dbReference>
<evidence type="ECO:0000313" key="11">
    <source>
        <dbReference type="EMBL" id="MBK8890830.1"/>
    </source>
</evidence>
<keyword evidence="5" id="KW-1015">Disulfide bond</keyword>
<comment type="function">
    <text evidence="7">Required for disulfide bond formation in some periplasmic proteins. Acts by transferring its disulfide bond to other proteins and is reduced in the process.</text>
</comment>
<feature type="chain" id="PRO_5039763103" description="Thiol:disulfide interchange protein" evidence="7">
    <location>
        <begin position="30"/>
        <end position="272"/>
    </location>
</feature>
<feature type="domain" description="Disulphide bond isomerase DsbC/G N-terminal" evidence="9">
    <location>
        <begin position="29"/>
        <end position="96"/>
    </location>
</feature>
<protein>
    <recommendedName>
        <fullName evidence="7">Thiol:disulfide interchange protein</fullName>
    </recommendedName>
</protein>
<name>A0A9D7LN31_9RHOO</name>
<dbReference type="CDD" id="cd03020">
    <property type="entry name" value="DsbA_DsbC_DsbG"/>
    <property type="match status" value="1"/>
</dbReference>
<dbReference type="InterPro" id="IPR018950">
    <property type="entry name" value="DiS-bond_isomerase_DsbC/G_N"/>
</dbReference>
<dbReference type="Pfam" id="PF10411">
    <property type="entry name" value="DsbC_N"/>
    <property type="match status" value="1"/>
</dbReference>
<keyword evidence="4 7" id="KW-0574">Periplasm</keyword>
<evidence type="ECO:0000256" key="4">
    <source>
        <dbReference type="ARBA" id="ARBA00022764"/>
    </source>
</evidence>